<dbReference type="AlphaFoldDB" id="A0A6M0RLP1"/>
<dbReference type="InterPro" id="IPR029058">
    <property type="entry name" value="AB_hydrolase_fold"/>
</dbReference>
<dbReference type="PANTHER" id="PTHR10655:SF17">
    <property type="entry name" value="LYSOPHOSPHOLIPASE-LIKE PROTEIN 1"/>
    <property type="match status" value="1"/>
</dbReference>
<evidence type="ECO:0000256" key="2">
    <source>
        <dbReference type="ARBA" id="ARBA00022801"/>
    </source>
</evidence>
<protein>
    <recommendedName>
        <fullName evidence="3">Phospholipase/carboxylesterase/thioesterase domain-containing protein</fullName>
    </recommendedName>
</protein>
<evidence type="ECO:0000256" key="1">
    <source>
        <dbReference type="ARBA" id="ARBA00006499"/>
    </source>
</evidence>
<dbReference type="SUPFAM" id="SSF53474">
    <property type="entry name" value="alpha/beta-Hydrolases"/>
    <property type="match status" value="1"/>
</dbReference>
<keyword evidence="5" id="KW-1185">Reference proteome</keyword>
<dbReference type="Pfam" id="PF02230">
    <property type="entry name" value="Abhydrolase_2"/>
    <property type="match status" value="1"/>
</dbReference>
<dbReference type="Gene3D" id="3.40.50.1820">
    <property type="entry name" value="alpha/beta hydrolase"/>
    <property type="match status" value="1"/>
</dbReference>
<dbReference type="GO" id="GO:0016787">
    <property type="term" value="F:hydrolase activity"/>
    <property type="evidence" value="ECO:0007669"/>
    <property type="project" value="UniProtKB-KW"/>
</dbReference>
<dbReference type="PANTHER" id="PTHR10655">
    <property type="entry name" value="LYSOPHOSPHOLIPASE-RELATED"/>
    <property type="match status" value="1"/>
</dbReference>
<reference evidence="4 5" key="1">
    <citation type="journal article" date="2020" name="Microb. Ecol.">
        <title>Ecogenomics of the Marine Benthic Filamentous Cyanobacterium Adonisia.</title>
        <authorList>
            <person name="Walter J.M."/>
            <person name="Coutinho F.H."/>
            <person name="Leomil L."/>
            <person name="Hargreaves P.I."/>
            <person name="Campeao M.E."/>
            <person name="Vieira V.V."/>
            <person name="Silva B.S."/>
            <person name="Fistarol G.O."/>
            <person name="Salomon P.S."/>
            <person name="Sawabe T."/>
            <person name="Mino S."/>
            <person name="Hosokawa M."/>
            <person name="Miyashita H."/>
            <person name="Maruyama F."/>
            <person name="van Verk M.C."/>
            <person name="Dutilh B.E."/>
            <person name="Thompson C.C."/>
            <person name="Thompson F.L."/>
        </authorList>
    </citation>
    <scope>NUCLEOTIDE SEQUENCE [LARGE SCALE GENOMIC DNA]</scope>
    <source>
        <strain evidence="4 5">CCMR0081</strain>
    </source>
</reference>
<proteinExistence type="inferred from homology"/>
<evidence type="ECO:0000259" key="3">
    <source>
        <dbReference type="Pfam" id="PF02230"/>
    </source>
</evidence>
<dbReference type="InterPro" id="IPR003140">
    <property type="entry name" value="PLipase/COase/thioEstase"/>
</dbReference>
<dbReference type="Proteomes" id="UP000481033">
    <property type="component" value="Unassembled WGS sequence"/>
</dbReference>
<evidence type="ECO:0000313" key="5">
    <source>
        <dbReference type="Proteomes" id="UP000481033"/>
    </source>
</evidence>
<dbReference type="RefSeq" id="WP_163698589.1">
    <property type="nucleotide sequence ID" value="NZ_QXHD01000004.1"/>
</dbReference>
<name>A0A6M0RLP1_9CYAN</name>
<gene>
    <name evidence="4" type="ORF">DXZ20_13060</name>
</gene>
<evidence type="ECO:0000313" key="4">
    <source>
        <dbReference type="EMBL" id="NEZ56591.1"/>
    </source>
</evidence>
<dbReference type="EMBL" id="QXHD01000004">
    <property type="protein sequence ID" value="NEZ56591.1"/>
    <property type="molecule type" value="Genomic_DNA"/>
</dbReference>
<accession>A0A6M0RLP1</accession>
<sequence>MSLRALSAGDSTADHLLILLHGWGANAQDVAGIAPYMQLDKYQMLFPDAPHAHKIANGMGAPNGRMWYALPDIFDFDQPFTHQADLQQSRQLLLDWITALPEKTGIPLGKTILGGFSQGGAMTLDIGMGLPVAGMMILSGYSHGPLVTPINPRPILLVHGRQDPVVPITQAHQNKAELGHLSVDVDYHEFNMGHEINLQVLEMAKNFCEKLCKN</sequence>
<comment type="similarity">
    <text evidence="1">Belongs to the AB hydrolase superfamily. AB hydrolase 2 family.</text>
</comment>
<keyword evidence="2" id="KW-0378">Hydrolase</keyword>
<comment type="caution">
    <text evidence="4">The sequence shown here is derived from an EMBL/GenBank/DDBJ whole genome shotgun (WGS) entry which is preliminary data.</text>
</comment>
<feature type="domain" description="Phospholipase/carboxylesterase/thioesterase" evidence="3">
    <location>
        <begin position="8"/>
        <end position="210"/>
    </location>
</feature>
<organism evidence="4 5">
    <name type="scientific">Adonisia turfae CCMR0081</name>
    <dbReference type="NCBI Taxonomy" id="2292702"/>
    <lineage>
        <taxon>Bacteria</taxon>
        <taxon>Bacillati</taxon>
        <taxon>Cyanobacteriota</taxon>
        <taxon>Adonisia</taxon>
        <taxon>Adonisia turfae</taxon>
    </lineage>
</organism>
<dbReference type="InterPro" id="IPR050565">
    <property type="entry name" value="LYPA1-2/EST-like"/>
</dbReference>